<dbReference type="OMA" id="SEHIEMV"/>
<evidence type="ECO:0000259" key="2">
    <source>
        <dbReference type="PROSITE" id="PS50838"/>
    </source>
</evidence>
<organism evidence="3 4">
    <name type="scientific">Loxodonta africana</name>
    <name type="common">African elephant</name>
    <dbReference type="NCBI Taxonomy" id="9785"/>
    <lineage>
        <taxon>Eukaryota</taxon>
        <taxon>Metazoa</taxon>
        <taxon>Chordata</taxon>
        <taxon>Craniata</taxon>
        <taxon>Vertebrata</taxon>
        <taxon>Euteleostomi</taxon>
        <taxon>Mammalia</taxon>
        <taxon>Eutheria</taxon>
        <taxon>Afrotheria</taxon>
        <taxon>Proboscidea</taxon>
        <taxon>Elephantidae</taxon>
        <taxon>Loxodonta</taxon>
    </lineage>
</organism>
<dbReference type="InterPro" id="IPR002190">
    <property type="entry name" value="MHD_dom"/>
</dbReference>
<dbReference type="SMART" id="SM01392">
    <property type="entry name" value="MAGE_N"/>
    <property type="match status" value="1"/>
</dbReference>
<sequence length="406" mass="44465">MPRGQKSKHRAREKRRQVRSDTHSVKGAQATAAEEEGSPSSSSPPSRDSPESSPAAAGIPQEPPRVQPITTAAVRAASGTGASGGAEGQYEGRSSPSEAPAPSERSQRDPVTRREVDTTGQSYTIVSKLEITNSGSLQAEVASPQGAPRPPPTTTAAAGASGRRAPRGAKGQGEGGPRSSSALAPNERSRRDPLTRRVTMLSQFLLSKYEKQERIMKGKMMKIINKRYKEQFPEILRGSSEHIEMVFGLDVKEVDSKGQSYSLVSKLEITEEENLNGGRGFPKKGLLMPLLAMISMNGNRATEEEMWEFLNMVGMYDGKTHFIFGEPRKLITKDLVQAKYLEYRQVPNSDPPCYQFLWGPRAQAKASKTKVLEFLAKGNNTCSSAFQPLYEETCRDEEKRATGREC</sequence>
<feature type="compositionally biased region" description="Low complexity" evidence="1">
    <location>
        <begin position="93"/>
        <end position="104"/>
    </location>
</feature>
<name>G3TPB2_LOXAF</name>
<reference evidence="3" key="3">
    <citation type="submission" date="2025-09" db="UniProtKB">
        <authorList>
            <consortium name="Ensembl"/>
        </authorList>
    </citation>
    <scope>IDENTIFICATION</scope>
    <source>
        <strain evidence="3">Isolate ISIS603380</strain>
    </source>
</reference>
<feature type="region of interest" description="Disordered" evidence="1">
    <location>
        <begin position="1"/>
        <end position="125"/>
    </location>
</feature>
<dbReference type="GO" id="GO:0005634">
    <property type="term" value="C:nucleus"/>
    <property type="evidence" value="ECO:0007669"/>
    <property type="project" value="TreeGrafter"/>
</dbReference>
<dbReference type="PANTHER" id="PTHR11736:SF164">
    <property type="entry name" value="MELANOMA-ASSOCIATED ANTIGEN B1"/>
    <property type="match status" value="1"/>
</dbReference>
<dbReference type="FunFam" id="1.10.10.1210:FF:000001">
    <property type="entry name" value="melanoma-associated antigen D1"/>
    <property type="match status" value="1"/>
</dbReference>
<dbReference type="HOGENOM" id="CLU_039582_1_0_1"/>
<dbReference type="InterPro" id="IPR037445">
    <property type="entry name" value="MAGE"/>
</dbReference>
<protein>
    <recommendedName>
        <fullName evidence="2">MAGE domain-containing protein</fullName>
    </recommendedName>
</protein>
<evidence type="ECO:0000313" key="3">
    <source>
        <dbReference type="Ensembl" id="ENSLAFP00000017206.2"/>
    </source>
</evidence>
<dbReference type="GeneTree" id="ENSGT00940000155485"/>
<dbReference type="SMART" id="SM01373">
    <property type="entry name" value="MAGE"/>
    <property type="match status" value="1"/>
</dbReference>
<dbReference type="AlphaFoldDB" id="G3TPB2"/>
<accession>G3TPB2</accession>
<feature type="compositionally biased region" description="Basic and acidic residues" evidence="1">
    <location>
        <begin position="105"/>
        <end position="117"/>
    </location>
</feature>
<feature type="compositionally biased region" description="Basic residues" evidence="1">
    <location>
        <begin position="1"/>
        <end position="17"/>
    </location>
</feature>
<dbReference type="eggNOG" id="KOG4562">
    <property type="taxonomic scope" value="Eukaryota"/>
</dbReference>
<dbReference type="Pfam" id="PF01454">
    <property type="entry name" value="MAGE"/>
    <property type="match status" value="1"/>
</dbReference>
<feature type="compositionally biased region" description="Low complexity" evidence="1">
    <location>
        <begin position="38"/>
        <end position="57"/>
    </location>
</feature>
<evidence type="ECO:0000313" key="4">
    <source>
        <dbReference type="Proteomes" id="UP000007646"/>
    </source>
</evidence>
<keyword evidence="4" id="KW-1185">Reference proteome</keyword>
<dbReference type="Pfam" id="PF12440">
    <property type="entry name" value="MAGE_N"/>
    <property type="match status" value="1"/>
</dbReference>
<dbReference type="InterPro" id="IPR021072">
    <property type="entry name" value="MAGE_N"/>
</dbReference>
<dbReference type="InterPro" id="IPR041899">
    <property type="entry name" value="MAGE_WH2"/>
</dbReference>
<proteinExistence type="predicted"/>
<reference evidence="3" key="2">
    <citation type="submission" date="2025-08" db="UniProtKB">
        <authorList>
            <consortium name="Ensembl"/>
        </authorList>
    </citation>
    <scope>IDENTIFICATION</scope>
    <source>
        <strain evidence="3">Isolate ISIS603380</strain>
    </source>
</reference>
<feature type="domain" description="MAGE" evidence="2">
    <location>
        <begin position="194"/>
        <end position="393"/>
    </location>
</feature>
<dbReference type="GO" id="GO:0000122">
    <property type="term" value="P:negative regulation of transcription by RNA polymerase II"/>
    <property type="evidence" value="ECO:0007669"/>
    <property type="project" value="TreeGrafter"/>
</dbReference>
<reference evidence="3 4" key="1">
    <citation type="submission" date="2009-06" db="EMBL/GenBank/DDBJ databases">
        <title>The Genome Sequence of Loxodonta africana (African elephant).</title>
        <authorList>
            <person name="Di Palma F."/>
            <person name="Heiman D."/>
            <person name="Young S."/>
            <person name="Johnson J."/>
            <person name="Lander E.S."/>
            <person name="Lindblad-Toh K."/>
        </authorList>
    </citation>
    <scope>NUCLEOTIDE SEQUENCE [LARGE SCALE GENOMIC DNA]</scope>
    <source>
        <strain evidence="3 4">Isolate ISIS603380</strain>
    </source>
</reference>
<dbReference type="Ensembl" id="ENSLAFT00000010187.4">
    <property type="protein sequence ID" value="ENSLAFP00000017206.2"/>
    <property type="gene ID" value="ENSLAFG00000028842.1"/>
</dbReference>
<dbReference type="PROSITE" id="PS50838">
    <property type="entry name" value="MAGE"/>
    <property type="match status" value="1"/>
</dbReference>
<dbReference type="Gene3D" id="1.10.10.1210">
    <property type="entry name" value="MAGE homology domain, winged helix WH2 motif"/>
    <property type="match status" value="1"/>
</dbReference>
<dbReference type="FunFam" id="1.10.10.1200:FF:000007">
    <property type="entry name" value="Melanoma-associated antigen C2"/>
    <property type="match status" value="1"/>
</dbReference>
<evidence type="ECO:0000256" key="1">
    <source>
        <dbReference type="SAM" id="MobiDB-lite"/>
    </source>
</evidence>
<dbReference type="Proteomes" id="UP000007646">
    <property type="component" value="Unassembled WGS sequence"/>
</dbReference>
<dbReference type="InParanoid" id="G3TPB2"/>
<dbReference type="Gene3D" id="1.10.10.1200">
    <property type="entry name" value="MAGE homology domain, winged helix WH1 motif"/>
    <property type="match status" value="1"/>
</dbReference>
<dbReference type="PANTHER" id="PTHR11736">
    <property type="entry name" value="MELANOMA-ASSOCIATED ANTIGEN MAGE ANTIGEN"/>
    <property type="match status" value="1"/>
</dbReference>
<dbReference type="InterPro" id="IPR041898">
    <property type="entry name" value="MAGE_WH1"/>
</dbReference>
<feature type="compositionally biased region" description="Low complexity" evidence="1">
    <location>
        <begin position="70"/>
        <end position="80"/>
    </location>
</feature>
<dbReference type="STRING" id="9785.ENSLAFP00000017206"/>
<feature type="region of interest" description="Disordered" evidence="1">
    <location>
        <begin position="137"/>
        <end position="195"/>
    </location>
</feature>
<feature type="compositionally biased region" description="Low complexity" evidence="1">
    <location>
        <begin position="154"/>
        <end position="163"/>
    </location>
</feature>